<proteinExistence type="predicted"/>
<dbReference type="Proteomes" id="UP000472372">
    <property type="component" value="Chromosome 1"/>
</dbReference>
<reference evidence="1" key="1">
    <citation type="submission" date="2021-02" db="EMBL/GenBank/DDBJ databases">
        <authorList>
            <person name="Syme A R."/>
            <person name="Syme A R."/>
            <person name="Moolhuijzen P."/>
        </authorList>
    </citation>
    <scope>NUCLEOTIDE SEQUENCE</scope>
    <source>
        <strain evidence="1">W1-1</strain>
    </source>
</reference>
<sequence>MAQTQMEPIITALHDFIQQERKRNFHFLDRYSHIYTQQKDLLVATRANAYDVGNLHSTHRAEIANIGHKVFKFLEPLRGDEFERIFAVLIRPGDAVTVDNMVIIEFGQTKKHARRDKAIDWLRNTYCGDKSDTWAMQFSEVQYHEQNLWWNSTGQTFQFLELPAELRVNIYLQSVGPVVVPDRIGGEWDYNDRLTLGTGQSIGDTKRPGITRDPDIPSPNLSIFRVNKQIYHEAREVAICDTTKRFSCLRGLRTGPRTSANHVFEAAVNYSPDPKFLRNVQLEMTAAQYFAFIGFFPMTGAPFARASTDYVSIRSLHNFKNLTTLDFRFISPKHPSAICPFACIQSRRTPPQHSCQKKWIDLFFTLAFNSLRTLITGKSITITTSGCIKTSSKNYWEYVLNDKREDHTAEIKNMEKLARKKKKHNDGPLKCECTYPCAGDLTPGVELFQCEDWVLRQISGLNEMREGVYWGFDD</sequence>
<protein>
    <submittedName>
        <fullName evidence="1">Uncharacterized protein</fullName>
    </submittedName>
</protein>
<evidence type="ECO:0000313" key="2">
    <source>
        <dbReference type="Proteomes" id="UP000472372"/>
    </source>
</evidence>
<accession>A0A6S6VFG9</accession>
<gene>
    <name evidence="1" type="ORF">PTTW11_00351</name>
</gene>
<name>A0A6S6VFG9_9PLEO</name>
<organism evidence="1 2">
    <name type="scientific">Pyrenophora teres f. teres</name>
    <dbReference type="NCBI Taxonomy" id="97479"/>
    <lineage>
        <taxon>Eukaryota</taxon>
        <taxon>Fungi</taxon>
        <taxon>Dikarya</taxon>
        <taxon>Ascomycota</taxon>
        <taxon>Pezizomycotina</taxon>
        <taxon>Dothideomycetes</taxon>
        <taxon>Pleosporomycetidae</taxon>
        <taxon>Pleosporales</taxon>
        <taxon>Pleosporineae</taxon>
        <taxon>Pleosporaceae</taxon>
        <taxon>Pyrenophora</taxon>
    </lineage>
</organism>
<evidence type="ECO:0000313" key="1">
    <source>
        <dbReference type="EMBL" id="CAE6996494.1"/>
    </source>
</evidence>
<dbReference type="AlphaFoldDB" id="A0A6S6VFG9"/>
<dbReference type="EMBL" id="HG992977">
    <property type="protein sequence ID" value="CAE6996494.1"/>
    <property type="molecule type" value="Genomic_DNA"/>
</dbReference>